<dbReference type="Gene3D" id="3.30.360.10">
    <property type="entry name" value="Dihydrodipicolinate Reductase, domain 2"/>
    <property type="match status" value="1"/>
</dbReference>
<dbReference type="OrthoDB" id="9808167at2"/>
<organism evidence="19 20">
    <name type="scientific">Megasphaera micronuciformis F0359</name>
    <dbReference type="NCBI Taxonomy" id="706434"/>
    <lineage>
        <taxon>Bacteria</taxon>
        <taxon>Bacillati</taxon>
        <taxon>Bacillota</taxon>
        <taxon>Negativicutes</taxon>
        <taxon>Veillonellales</taxon>
        <taxon>Veillonellaceae</taxon>
        <taxon>Megasphaera</taxon>
    </lineage>
</organism>
<dbReference type="Gene3D" id="3.40.50.720">
    <property type="entry name" value="NAD(P)-binding Rossmann-like Domain"/>
    <property type="match status" value="1"/>
</dbReference>
<dbReference type="InterPro" id="IPR005106">
    <property type="entry name" value="Asp/hSer_DH_NAD-bd"/>
</dbReference>
<evidence type="ECO:0000256" key="8">
    <source>
        <dbReference type="ARBA" id="ARBA00022697"/>
    </source>
</evidence>
<dbReference type="NCBIfam" id="NF004976">
    <property type="entry name" value="PRK06349.1"/>
    <property type="match status" value="1"/>
</dbReference>
<dbReference type="Pfam" id="PF01842">
    <property type="entry name" value="ACT"/>
    <property type="match status" value="1"/>
</dbReference>
<comment type="caution">
    <text evidence="19">The sequence shown here is derived from an EMBL/GenBank/DDBJ whole genome shotgun (WGS) entry which is preliminary data.</text>
</comment>
<sequence length="428" mass="46221">MKNVSIALLGCGTVGKGVVDLLQMNGHLISEQTDTHIHIKHVLVRDIEKYKNVGLDENLHLTDNFKDIIEDDEVEIVVEVMGSADFAKACIEECFRRGKSVVSANKDVIADCGIGLLKLAQENGADFQFEASVAGGIPIIRPMYSSLNANQIEEIIGIMNGTTNYILTNMTDRGLTYEEALKEAQEKGYAEADPTSDVGGFDAARKIAILAKLGFHAYVNVKDVSIEGIEGVTKEDIAHATAMGYAIKLLAVAEKNTDGISLAVHPAFVPKDHPLANVGGAYNAVYVRGNCVGDVMLYGQGAGSLPTASAVVSDIMNVIQHINTEMTGKRPYLWHETAVKDAAENKAPYYIRLIAANAPGVLANMSGVFAKHGISIRSLIQKDETKEAAEIVILVDSTPCKTVRFALNEIEQLTCIHRICNAIRVIEV</sequence>
<comment type="similarity">
    <text evidence="4 17">Belongs to the homoserine dehydrogenase family.</text>
</comment>
<feature type="binding site" evidence="15">
    <location>
        <position position="191"/>
    </location>
    <ligand>
        <name>L-homoserine</name>
        <dbReference type="ChEBI" id="CHEBI:57476"/>
    </ligand>
</feature>
<dbReference type="GO" id="GO:0050661">
    <property type="term" value="F:NADP binding"/>
    <property type="evidence" value="ECO:0007669"/>
    <property type="project" value="InterPro"/>
</dbReference>
<evidence type="ECO:0000256" key="3">
    <source>
        <dbReference type="ARBA" id="ARBA00005062"/>
    </source>
</evidence>
<name>E2ZDV0_9FIRM</name>
<dbReference type="GO" id="GO:0009088">
    <property type="term" value="P:threonine biosynthetic process"/>
    <property type="evidence" value="ECO:0007669"/>
    <property type="project" value="UniProtKB-UniPathway"/>
</dbReference>
<evidence type="ECO:0000256" key="4">
    <source>
        <dbReference type="ARBA" id="ARBA00006753"/>
    </source>
</evidence>
<keyword evidence="10 16" id="KW-0560">Oxidoreductase</keyword>
<dbReference type="UniPathway" id="UPA00050">
    <property type="reaction ID" value="UER00063"/>
</dbReference>
<dbReference type="PANTHER" id="PTHR43331:SF1">
    <property type="entry name" value="HOMOSERINE DEHYDROGENASE"/>
    <property type="match status" value="1"/>
</dbReference>
<dbReference type="UniPathway" id="UPA00051">
    <property type="reaction ID" value="UER00465"/>
</dbReference>
<dbReference type="Pfam" id="PF00742">
    <property type="entry name" value="Homoserine_dh"/>
    <property type="match status" value="1"/>
</dbReference>
<feature type="binding site" evidence="15">
    <location>
        <position position="106"/>
    </location>
    <ligand>
        <name>NADPH</name>
        <dbReference type="ChEBI" id="CHEBI:57783"/>
    </ligand>
</feature>
<accession>E2ZDV0</accession>
<evidence type="ECO:0000256" key="12">
    <source>
        <dbReference type="ARBA" id="ARBA00023167"/>
    </source>
</evidence>
<evidence type="ECO:0000256" key="16">
    <source>
        <dbReference type="RuleBase" id="RU000579"/>
    </source>
</evidence>
<comment type="cofactor">
    <cofactor evidence="1">
        <name>a metal cation</name>
        <dbReference type="ChEBI" id="CHEBI:25213"/>
    </cofactor>
</comment>
<comment type="catalytic activity">
    <reaction evidence="13">
        <text>L-homoserine + NADP(+) = L-aspartate 4-semialdehyde + NADPH + H(+)</text>
        <dbReference type="Rhea" id="RHEA:15761"/>
        <dbReference type="ChEBI" id="CHEBI:15378"/>
        <dbReference type="ChEBI" id="CHEBI:57476"/>
        <dbReference type="ChEBI" id="CHEBI:57783"/>
        <dbReference type="ChEBI" id="CHEBI:58349"/>
        <dbReference type="ChEBI" id="CHEBI:537519"/>
        <dbReference type="EC" id="1.1.1.3"/>
    </reaction>
    <physiologicalReaction direction="right-to-left" evidence="13">
        <dbReference type="Rhea" id="RHEA:15763"/>
    </physiologicalReaction>
</comment>
<dbReference type="EMBL" id="AECS01000039">
    <property type="protein sequence ID" value="EFQ03662.1"/>
    <property type="molecule type" value="Genomic_DNA"/>
</dbReference>
<keyword evidence="7 16" id="KW-0028">Amino-acid biosynthesis</keyword>
<dbReference type="FunFam" id="3.30.360.10:FF:000005">
    <property type="entry name" value="Homoserine dehydrogenase"/>
    <property type="match status" value="1"/>
</dbReference>
<dbReference type="STRING" id="706434.HMPREF9429_01607"/>
<dbReference type="InterPro" id="IPR001342">
    <property type="entry name" value="HDH_cat"/>
</dbReference>
<evidence type="ECO:0000259" key="18">
    <source>
        <dbReference type="PROSITE" id="PS51671"/>
    </source>
</evidence>
<evidence type="ECO:0000256" key="10">
    <source>
        <dbReference type="ARBA" id="ARBA00023002"/>
    </source>
</evidence>
<protein>
    <recommendedName>
        <fullName evidence="6 16">Homoserine dehydrogenase</fullName>
        <ecNumber evidence="5 16">1.1.1.3</ecNumber>
    </recommendedName>
</protein>
<comment type="pathway">
    <text evidence="3 16">Amino-acid biosynthesis; L-methionine biosynthesis via de novo pathway; L-homoserine from L-aspartate: step 3/3.</text>
</comment>
<evidence type="ECO:0000256" key="14">
    <source>
        <dbReference type="PIRSR" id="PIRSR000098-1"/>
    </source>
</evidence>
<dbReference type="InterPro" id="IPR016204">
    <property type="entry name" value="HDH"/>
</dbReference>
<evidence type="ECO:0000256" key="15">
    <source>
        <dbReference type="PIRSR" id="PIRSR000098-2"/>
    </source>
</evidence>
<keyword evidence="20" id="KW-1185">Reference proteome</keyword>
<dbReference type="GO" id="GO:0004412">
    <property type="term" value="F:homoserine dehydrogenase activity"/>
    <property type="evidence" value="ECO:0007669"/>
    <property type="project" value="UniProtKB-EC"/>
</dbReference>
<dbReference type="InterPro" id="IPR002912">
    <property type="entry name" value="ACT_dom"/>
</dbReference>
<evidence type="ECO:0000256" key="17">
    <source>
        <dbReference type="RuleBase" id="RU004171"/>
    </source>
</evidence>
<keyword evidence="8 16" id="KW-0791">Threonine biosynthesis</keyword>
<comment type="pathway">
    <text evidence="2 16">Amino-acid biosynthesis; L-threonine biosynthesis; L-threonine from L-aspartate: step 3/5.</text>
</comment>
<dbReference type="RefSeq" id="WP_006942888.1">
    <property type="nucleotide sequence ID" value="NZ_GL538208.1"/>
</dbReference>
<feature type="domain" description="ACT" evidence="18">
    <location>
        <begin position="350"/>
        <end position="428"/>
    </location>
</feature>
<evidence type="ECO:0000256" key="5">
    <source>
        <dbReference type="ARBA" id="ARBA00013213"/>
    </source>
</evidence>
<proteinExistence type="inferred from homology"/>
<feature type="binding site" evidence="15">
    <location>
        <begin position="9"/>
        <end position="16"/>
    </location>
    <ligand>
        <name>NADP(+)</name>
        <dbReference type="ChEBI" id="CHEBI:58349"/>
    </ligand>
</feature>
<dbReference type="InterPro" id="IPR036291">
    <property type="entry name" value="NAD(P)-bd_dom_sf"/>
</dbReference>
<dbReference type="SUPFAM" id="SSF55347">
    <property type="entry name" value="Glyceraldehyde-3-phosphate dehydrogenase-like, C-terminal domain"/>
    <property type="match status" value="1"/>
</dbReference>
<gene>
    <name evidence="19" type="ORF">HMPREF9429_01607</name>
</gene>
<keyword evidence="11" id="KW-0915">Sodium</keyword>
<feature type="active site" description="Proton donor" evidence="14">
    <location>
        <position position="206"/>
    </location>
</feature>
<dbReference type="InterPro" id="IPR045865">
    <property type="entry name" value="ACT-like_dom_sf"/>
</dbReference>
<dbReference type="SUPFAM" id="SSF51735">
    <property type="entry name" value="NAD(P)-binding Rossmann-fold domains"/>
    <property type="match status" value="1"/>
</dbReference>
<evidence type="ECO:0000256" key="2">
    <source>
        <dbReference type="ARBA" id="ARBA00005056"/>
    </source>
</evidence>
<dbReference type="SUPFAM" id="SSF55021">
    <property type="entry name" value="ACT-like"/>
    <property type="match status" value="1"/>
</dbReference>
<keyword evidence="9 15" id="KW-0521">NADP</keyword>
<dbReference type="Gene3D" id="3.30.70.260">
    <property type="match status" value="1"/>
</dbReference>
<evidence type="ECO:0000256" key="9">
    <source>
        <dbReference type="ARBA" id="ARBA00022857"/>
    </source>
</evidence>
<dbReference type="AlphaFoldDB" id="E2ZDV0"/>
<evidence type="ECO:0000256" key="13">
    <source>
        <dbReference type="ARBA" id="ARBA00048841"/>
    </source>
</evidence>
<dbReference type="eggNOG" id="COG0460">
    <property type="taxonomic scope" value="Bacteria"/>
</dbReference>
<evidence type="ECO:0000256" key="6">
    <source>
        <dbReference type="ARBA" id="ARBA00013376"/>
    </source>
</evidence>
<dbReference type="PANTHER" id="PTHR43331">
    <property type="entry name" value="HOMOSERINE DEHYDROGENASE"/>
    <property type="match status" value="1"/>
</dbReference>
<evidence type="ECO:0000313" key="20">
    <source>
        <dbReference type="Proteomes" id="UP000003195"/>
    </source>
</evidence>
<dbReference type="GO" id="GO:0009086">
    <property type="term" value="P:methionine biosynthetic process"/>
    <property type="evidence" value="ECO:0007669"/>
    <property type="project" value="UniProtKB-KW"/>
</dbReference>
<reference evidence="19 20" key="1">
    <citation type="submission" date="2010-08" db="EMBL/GenBank/DDBJ databases">
        <authorList>
            <person name="Weinstock G."/>
            <person name="Sodergren E."/>
            <person name="Clifton S."/>
            <person name="Fulton L."/>
            <person name="Fulton B."/>
            <person name="Courtney L."/>
            <person name="Fronick C."/>
            <person name="Harrison M."/>
            <person name="Strong C."/>
            <person name="Farmer C."/>
            <person name="Delahaunty K."/>
            <person name="Markovic C."/>
            <person name="Hall O."/>
            <person name="Minx P."/>
            <person name="Tomlinson C."/>
            <person name="Mitreva M."/>
            <person name="Hou S."/>
            <person name="Chen J."/>
            <person name="Wollam A."/>
            <person name="Pepin K.H."/>
            <person name="Johnson M."/>
            <person name="Bhonagiri V."/>
            <person name="Zhang X."/>
            <person name="Suruliraj S."/>
            <person name="Warren W."/>
            <person name="Chinwalla A."/>
            <person name="Mardis E.R."/>
            <person name="Wilson R.K."/>
        </authorList>
    </citation>
    <scope>NUCLEOTIDE SEQUENCE [LARGE SCALE GENOMIC DNA]</scope>
    <source>
        <strain evidence="19 20">F0359</strain>
    </source>
</reference>
<dbReference type="CDD" id="cd04881">
    <property type="entry name" value="ACT_HSDH-Hom"/>
    <property type="match status" value="1"/>
</dbReference>
<evidence type="ECO:0000313" key="19">
    <source>
        <dbReference type="EMBL" id="EFQ03662.1"/>
    </source>
</evidence>
<keyword evidence="12 16" id="KW-0486">Methionine biosynthesis</keyword>
<evidence type="ECO:0000256" key="11">
    <source>
        <dbReference type="ARBA" id="ARBA00023053"/>
    </source>
</evidence>
<dbReference type="InterPro" id="IPR019811">
    <property type="entry name" value="HDH_CS"/>
</dbReference>
<dbReference type="PROSITE" id="PS01042">
    <property type="entry name" value="HOMOSER_DHGENASE"/>
    <property type="match status" value="1"/>
</dbReference>
<dbReference type="PROSITE" id="PS51671">
    <property type="entry name" value="ACT"/>
    <property type="match status" value="1"/>
</dbReference>
<dbReference type="Proteomes" id="UP000003195">
    <property type="component" value="Unassembled WGS sequence"/>
</dbReference>
<dbReference type="HOGENOM" id="CLU_009116_1_0_9"/>
<dbReference type="EC" id="1.1.1.3" evidence="5 16"/>
<dbReference type="PIRSF" id="PIRSF000098">
    <property type="entry name" value="Homoser_dehydrog"/>
    <property type="match status" value="1"/>
</dbReference>
<evidence type="ECO:0000256" key="1">
    <source>
        <dbReference type="ARBA" id="ARBA00001920"/>
    </source>
</evidence>
<evidence type="ECO:0000256" key="7">
    <source>
        <dbReference type="ARBA" id="ARBA00022605"/>
    </source>
</evidence>
<dbReference type="Pfam" id="PF03447">
    <property type="entry name" value="NAD_binding_3"/>
    <property type="match status" value="1"/>
</dbReference>